<evidence type="ECO:0000313" key="1">
    <source>
        <dbReference type="EMBL" id="KAG2565283.1"/>
    </source>
</evidence>
<comment type="caution">
    <text evidence="1">The sequence shown here is derived from an EMBL/GenBank/DDBJ whole genome shotgun (WGS) entry which is preliminary data.</text>
</comment>
<dbReference type="Proteomes" id="UP000823388">
    <property type="component" value="Chromosome 7N"/>
</dbReference>
<evidence type="ECO:0000313" key="2">
    <source>
        <dbReference type="Proteomes" id="UP000823388"/>
    </source>
</evidence>
<dbReference type="AlphaFoldDB" id="A0A8T0PTF5"/>
<keyword evidence="2" id="KW-1185">Reference proteome</keyword>
<sequence length="53" mass="6248">MSRREVRGGAFFCEFLTEEQKDQVAAWMRSEKGRRNVFLFKTLCKSLTLVAYL</sequence>
<proteinExistence type="predicted"/>
<organism evidence="1 2">
    <name type="scientific">Panicum virgatum</name>
    <name type="common">Blackwell switchgrass</name>
    <dbReference type="NCBI Taxonomy" id="38727"/>
    <lineage>
        <taxon>Eukaryota</taxon>
        <taxon>Viridiplantae</taxon>
        <taxon>Streptophyta</taxon>
        <taxon>Embryophyta</taxon>
        <taxon>Tracheophyta</taxon>
        <taxon>Spermatophyta</taxon>
        <taxon>Magnoliopsida</taxon>
        <taxon>Liliopsida</taxon>
        <taxon>Poales</taxon>
        <taxon>Poaceae</taxon>
        <taxon>PACMAD clade</taxon>
        <taxon>Panicoideae</taxon>
        <taxon>Panicodae</taxon>
        <taxon>Paniceae</taxon>
        <taxon>Panicinae</taxon>
        <taxon>Panicum</taxon>
        <taxon>Panicum sect. Hiantes</taxon>
    </lineage>
</organism>
<reference evidence="1" key="1">
    <citation type="submission" date="2020-05" db="EMBL/GenBank/DDBJ databases">
        <title>WGS assembly of Panicum virgatum.</title>
        <authorList>
            <person name="Lovell J.T."/>
            <person name="Jenkins J."/>
            <person name="Shu S."/>
            <person name="Juenger T.E."/>
            <person name="Schmutz J."/>
        </authorList>
    </citation>
    <scope>NUCLEOTIDE SEQUENCE</scope>
    <source>
        <strain evidence="1">AP13</strain>
    </source>
</reference>
<name>A0A8T0PTF5_PANVG</name>
<protein>
    <submittedName>
        <fullName evidence="1">Uncharacterized protein</fullName>
    </submittedName>
</protein>
<dbReference type="EMBL" id="CM029050">
    <property type="protein sequence ID" value="KAG2565283.1"/>
    <property type="molecule type" value="Genomic_DNA"/>
</dbReference>
<accession>A0A8T0PTF5</accession>
<gene>
    <name evidence="1" type="ORF">PVAP13_7NG063500</name>
</gene>